<sequence length="209" mass="24480">MHNFYDTRWENPANRSDKGEERGERDRIRAASRPRKRVRERESESSGGITPPGPQSADQPRPESENLHASRYQRESRRREGSSRRRVVLGSGVNEIRELVVVCFAVPSSARYQTRLSSIAVPLARRVHRDSSGDRLAVATRGLWTNGGRNMLSLPWTYVLLRSKFHRRCKGKWWRVLTPCISIILRPLKLCWRCMLFKRTLDRRFIRRN</sequence>
<feature type="compositionally biased region" description="Basic and acidic residues" evidence="1">
    <location>
        <begin position="1"/>
        <end position="29"/>
    </location>
</feature>
<name>A0A9Q1FG30_SYNKA</name>
<feature type="region of interest" description="Disordered" evidence="1">
    <location>
        <begin position="1"/>
        <end position="86"/>
    </location>
</feature>
<dbReference type="Proteomes" id="UP001152622">
    <property type="component" value="Chromosome 6"/>
</dbReference>
<accession>A0A9Q1FG30</accession>
<proteinExistence type="predicted"/>
<comment type="caution">
    <text evidence="2">The sequence shown here is derived from an EMBL/GenBank/DDBJ whole genome shotgun (WGS) entry which is preliminary data.</text>
</comment>
<evidence type="ECO:0000313" key="2">
    <source>
        <dbReference type="EMBL" id="KAJ8357633.1"/>
    </source>
</evidence>
<evidence type="ECO:0000256" key="1">
    <source>
        <dbReference type="SAM" id="MobiDB-lite"/>
    </source>
</evidence>
<reference evidence="2" key="1">
    <citation type="journal article" date="2023" name="Science">
        <title>Genome structures resolve the early diversification of teleost fishes.</title>
        <authorList>
            <person name="Parey E."/>
            <person name="Louis A."/>
            <person name="Montfort J."/>
            <person name="Bouchez O."/>
            <person name="Roques C."/>
            <person name="Iampietro C."/>
            <person name="Lluch J."/>
            <person name="Castinel A."/>
            <person name="Donnadieu C."/>
            <person name="Desvignes T."/>
            <person name="Floi Bucao C."/>
            <person name="Jouanno E."/>
            <person name="Wen M."/>
            <person name="Mejri S."/>
            <person name="Dirks R."/>
            <person name="Jansen H."/>
            <person name="Henkel C."/>
            <person name="Chen W.J."/>
            <person name="Zahm M."/>
            <person name="Cabau C."/>
            <person name="Klopp C."/>
            <person name="Thompson A.W."/>
            <person name="Robinson-Rechavi M."/>
            <person name="Braasch I."/>
            <person name="Lecointre G."/>
            <person name="Bobe J."/>
            <person name="Postlethwait J.H."/>
            <person name="Berthelot C."/>
            <person name="Roest Crollius H."/>
            <person name="Guiguen Y."/>
        </authorList>
    </citation>
    <scope>NUCLEOTIDE SEQUENCE</scope>
    <source>
        <strain evidence="2">WJC10195</strain>
    </source>
</reference>
<organism evidence="2 3">
    <name type="scientific">Synaphobranchus kaupii</name>
    <name type="common">Kaup's arrowtooth eel</name>
    <dbReference type="NCBI Taxonomy" id="118154"/>
    <lineage>
        <taxon>Eukaryota</taxon>
        <taxon>Metazoa</taxon>
        <taxon>Chordata</taxon>
        <taxon>Craniata</taxon>
        <taxon>Vertebrata</taxon>
        <taxon>Euteleostomi</taxon>
        <taxon>Actinopterygii</taxon>
        <taxon>Neopterygii</taxon>
        <taxon>Teleostei</taxon>
        <taxon>Anguilliformes</taxon>
        <taxon>Synaphobranchidae</taxon>
        <taxon>Synaphobranchus</taxon>
    </lineage>
</organism>
<dbReference type="EMBL" id="JAINUF010000006">
    <property type="protein sequence ID" value="KAJ8357633.1"/>
    <property type="molecule type" value="Genomic_DNA"/>
</dbReference>
<keyword evidence="3" id="KW-1185">Reference proteome</keyword>
<evidence type="ECO:0000313" key="3">
    <source>
        <dbReference type="Proteomes" id="UP001152622"/>
    </source>
</evidence>
<dbReference type="AlphaFoldDB" id="A0A9Q1FG30"/>
<feature type="compositionally biased region" description="Basic and acidic residues" evidence="1">
    <location>
        <begin position="60"/>
        <end position="83"/>
    </location>
</feature>
<gene>
    <name evidence="2" type="ORF">SKAU_G00204270</name>
</gene>
<protein>
    <submittedName>
        <fullName evidence="2">Uncharacterized protein</fullName>
    </submittedName>
</protein>